<dbReference type="RefSeq" id="WP_092703778.1">
    <property type="nucleotide sequence ID" value="NZ_FOSR01000008.1"/>
</dbReference>
<gene>
    <name evidence="4" type="ORF">SAMN05192579_108105</name>
</gene>
<accession>A0A1I4DAG9</accession>
<dbReference type="Proteomes" id="UP000198725">
    <property type="component" value="Unassembled WGS sequence"/>
</dbReference>
<keyword evidence="2" id="KW-0732">Signal</keyword>
<organism evidence="4 5">
    <name type="scientific">Rhodanobacter glycinis</name>
    <dbReference type="NCBI Taxonomy" id="582702"/>
    <lineage>
        <taxon>Bacteria</taxon>
        <taxon>Pseudomonadati</taxon>
        <taxon>Pseudomonadota</taxon>
        <taxon>Gammaproteobacteria</taxon>
        <taxon>Lysobacterales</taxon>
        <taxon>Rhodanobacteraceae</taxon>
        <taxon>Rhodanobacter</taxon>
    </lineage>
</organism>
<dbReference type="Pfam" id="PF13349">
    <property type="entry name" value="DUF4097"/>
    <property type="match status" value="1"/>
</dbReference>
<sequence>MKTARYLPLLLCLPFGHALADTPIQLQHVATSTARISISNVAGEVHVTAWDRNEVQVGGQLGDGAKPLAITGSDDNLSIKVQPQGGGGWFDWGDSNHMGATTLDVRVPRGATLHVNVVSAPLAIDGTRGGTLKLNSISGRVRVNAQTPSLDVDSVSGGIAFSGHADRADLQTVSGDILAPSLGDDARLQTVSGHIQVSGGPWKHFKLGTVSGDATISGNLATNGQINIDSMSGDIDLRLPSGLSGSIHASTFSGDLHSDFGTPTSSAHGPGSALDTTVGDGRGTIKVETFSGDLRIRKQG</sequence>
<evidence type="ECO:0000259" key="3">
    <source>
        <dbReference type="Pfam" id="PF13349"/>
    </source>
</evidence>
<keyword evidence="5" id="KW-1185">Reference proteome</keyword>
<evidence type="ECO:0000313" key="4">
    <source>
        <dbReference type="EMBL" id="SFK88921.1"/>
    </source>
</evidence>
<feature type="region of interest" description="Disordered" evidence="1">
    <location>
        <begin position="260"/>
        <end position="280"/>
    </location>
</feature>
<dbReference type="EMBL" id="FOSR01000008">
    <property type="protein sequence ID" value="SFK88921.1"/>
    <property type="molecule type" value="Genomic_DNA"/>
</dbReference>
<evidence type="ECO:0000313" key="5">
    <source>
        <dbReference type="Proteomes" id="UP000198725"/>
    </source>
</evidence>
<feature type="chain" id="PRO_5011727804" evidence="2">
    <location>
        <begin position="21"/>
        <end position="300"/>
    </location>
</feature>
<proteinExistence type="predicted"/>
<dbReference type="AlphaFoldDB" id="A0A1I4DAG9"/>
<evidence type="ECO:0000256" key="1">
    <source>
        <dbReference type="SAM" id="MobiDB-lite"/>
    </source>
</evidence>
<name>A0A1I4DAG9_9GAMM</name>
<reference evidence="5" key="1">
    <citation type="submission" date="2016-10" db="EMBL/GenBank/DDBJ databases">
        <authorList>
            <person name="Varghese N."/>
            <person name="Submissions S."/>
        </authorList>
    </citation>
    <scope>NUCLEOTIDE SEQUENCE [LARGE SCALE GENOMIC DNA]</scope>
    <source>
        <strain evidence="5">MO64</strain>
    </source>
</reference>
<evidence type="ECO:0000256" key="2">
    <source>
        <dbReference type="SAM" id="SignalP"/>
    </source>
</evidence>
<feature type="signal peptide" evidence="2">
    <location>
        <begin position="1"/>
        <end position="20"/>
    </location>
</feature>
<dbReference type="InterPro" id="IPR025164">
    <property type="entry name" value="Toastrack_DUF4097"/>
</dbReference>
<protein>
    <submittedName>
        <fullName evidence="4">Putative adhesin</fullName>
    </submittedName>
</protein>
<feature type="domain" description="DUF4097" evidence="3">
    <location>
        <begin position="35"/>
        <end position="296"/>
    </location>
</feature>